<evidence type="ECO:0008006" key="3">
    <source>
        <dbReference type="Google" id="ProtNLM"/>
    </source>
</evidence>
<evidence type="ECO:0000313" key="1">
    <source>
        <dbReference type="EMBL" id="KEJ95436.1"/>
    </source>
</evidence>
<comment type="caution">
    <text evidence="1">The sequence shown here is derived from an EMBL/GenBank/DDBJ whole genome shotgun (WGS) entry which is preliminary data.</text>
</comment>
<name>A0A073J169_9RHOB</name>
<accession>A0A073J169</accession>
<proteinExistence type="predicted"/>
<protein>
    <recommendedName>
        <fullName evidence="3">Porin domain-containing protein</fullName>
    </recommendedName>
</protein>
<sequence>MVCGICPLWASTAHADGEFLQLDLSESTSTGTLSIARGPLTYGASAVSYEGGSTYGLSATYQLPVAQQFVTLRFGPALGYVNEDGADGSFEAGVKLVAERYIPTDFGNVFLLADLNSIENSWFVLAQLGLSRPGVSFELSHGESETYSETSLAIAKRFGDSPTSLRAGYRFDAKEVFVGLSVNTF</sequence>
<dbReference type="EMBL" id="JAMD01000006">
    <property type="protein sequence ID" value="KEJ95436.1"/>
    <property type="molecule type" value="Genomic_DNA"/>
</dbReference>
<gene>
    <name evidence="1" type="ORF">SUH3_20845</name>
</gene>
<reference evidence="1 2" key="1">
    <citation type="submission" date="2014-01" db="EMBL/GenBank/DDBJ databases">
        <title>Sulfitobacter sp. H3 (MCCC 1A00686) Genome Sequencing.</title>
        <authorList>
            <person name="Lai Q."/>
            <person name="Hong Z."/>
        </authorList>
    </citation>
    <scope>NUCLEOTIDE SEQUENCE [LARGE SCALE GENOMIC DNA]</scope>
    <source>
        <strain evidence="1 2">H3</strain>
    </source>
</reference>
<keyword evidence="2" id="KW-1185">Reference proteome</keyword>
<organism evidence="1 2">
    <name type="scientific">Pseudosulfitobacter pseudonitzschiae</name>
    <dbReference type="NCBI Taxonomy" id="1402135"/>
    <lineage>
        <taxon>Bacteria</taxon>
        <taxon>Pseudomonadati</taxon>
        <taxon>Pseudomonadota</taxon>
        <taxon>Alphaproteobacteria</taxon>
        <taxon>Rhodobacterales</taxon>
        <taxon>Roseobacteraceae</taxon>
        <taxon>Pseudosulfitobacter</taxon>
    </lineage>
</organism>
<dbReference type="AlphaFoldDB" id="A0A073J169"/>
<dbReference type="Proteomes" id="UP000027746">
    <property type="component" value="Unassembled WGS sequence"/>
</dbReference>
<evidence type="ECO:0000313" key="2">
    <source>
        <dbReference type="Proteomes" id="UP000027746"/>
    </source>
</evidence>